<sequence>MGLYDDWECGSCYKSFNTWQSRDNHVRSTGHRWPDLECDSCSRTFGSEAARFQHMNDLDHFEFDCHRCNSTWPTKDQLADHEHEDHSYCAECDRVFQSYNNLNQHLRSSRHQGHNIKCPFCKNSWATATGLTHHLESGSCTVASGLNRDTLYKFVRSKDTGGVFTKNLIGYHGSTHYEANENSYNAYRGCYECYLCHRAFSLLHGLNQHLNSPIHQQSLYHCPNRGGCGKEFKSLAAIINHLESESCGFTRFENVQRGIQSVVSGDRMIMF</sequence>
<comment type="caution">
    <text evidence="9">The sequence shown here is derived from an EMBL/GenBank/DDBJ whole genome shotgun (WGS) entry which is preliminary data.</text>
</comment>
<dbReference type="EMBL" id="JAPCWZ010000007">
    <property type="protein sequence ID" value="KAK8855284.1"/>
    <property type="molecule type" value="Genomic_DNA"/>
</dbReference>
<dbReference type="Gene3D" id="3.30.160.60">
    <property type="entry name" value="Classic Zinc Finger"/>
    <property type="match status" value="3"/>
</dbReference>
<keyword evidence="6" id="KW-0539">Nucleus</keyword>
<protein>
    <submittedName>
        <fullName evidence="9">Zinc finger protein</fullName>
    </submittedName>
</protein>
<feature type="domain" description="C2H2-type" evidence="8">
    <location>
        <begin position="191"/>
        <end position="215"/>
    </location>
</feature>
<evidence type="ECO:0000256" key="4">
    <source>
        <dbReference type="ARBA" id="ARBA00022771"/>
    </source>
</evidence>
<gene>
    <name evidence="9" type="ORF">PGQ11_011196</name>
</gene>
<reference evidence="9 10" key="1">
    <citation type="journal article" date="2024" name="IMA Fungus">
        <title>Apiospora arundinis, a panoply of carbohydrate-active enzymes and secondary metabolites.</title>
        <authorList>
            <person name="Sorensen T."/>
            <person name="Petersen C."/>
            <person name="Muurmann A.T."/>
            <person name="Christiansen J.V."/>
            <person name="Brundto M.L."/>
            <person name="Overgaard C.K."/>
            <person name="Boysen A.T."/>
            <person name="Wollenberg R.D."/>
            <person name="Larsen T.O."/>
            <person name="Sorensen J.L."/>
            <person name="Nielsen K.L."/>
            <person name="Sondergaard T.E."/>
        </authorList>
    </citation>
    <scope>NUCLEOTIDE SEQUENCE [LARGE SCALE GENOMIC DNA]</scope>
    <source>
        <strain evidence="9 10">AAU 773</strain>
    </source>
</reference>
<evidence type="ECO:0000256" key="1">
    <source>
        <dbReference type="ARBA" id="ARBA00004123"/>
    </source>
</evidence>
<evidence type="ECO:0000259" key="8">
    <source>
        <dbReference type="PROSITE" id="PS50157"/>
    </source>
</evidence>
<dbReference type="Proteomes" id="UP001390339">
    <property type="component" value="Unassembled WGS sequence"/>
</dbReference>
<keyword evidence="10" id="KW-1185">Reference proteome</keyword>
<name>A0ABR2HYY0_9PEZI</name>
<evidence type="ECO:0000256" key="7">
    <source>
        <dbReference type="PROSITE-ProRule" id="PRU00042"/>
    </source>
</evidence>
<evidence type="ECO:0000313" key="9">
    <source>
        <dbReference type="EMBL" id="KAK8855284.1"/>
    </source>
</evidence>
<dbReference type="InterPro" id="IPR013087">
    <property type="entry name" value="Znf_C2H2_type"/>
</dbReference>
<organism evidence="9 10">
    <name type="scientific">Apiospora arundinis</name>
    <dbReference type="NCBI Taxonomy" id="335852"/>
    <lineage>
        <taxon>Eukaryota</taxon>
        <taxon>Fungi</taxon>
        <taxon>Dikarya</taxon>
        <taxon>Ascomycota</taxon>
        <taxon>Pezizomycotina</taxon>
        <taxon>Sordariomycetes</taxon>
        <taxon>Xylariomycetidae</taxon>
        <taxon>Amphisphaeriales</taxon>
        <taxon>Apiosporaceae</taxon>
        <taxon>Apiospora</taxon>
    </lineage>
</organism>
<dbReference type="PROSITE" id="PS00028">
    <property type="entry name" value="ZINC_FINGER_C2H2_1"/>
    <property type="match status" value="3"/>
</dbReference>
<dbReference type="SUPFAM" id="SSF57667">
    <property type="entry name" value="beta-beta-alpha zinc fingers"/>
    <property type="match status" value="2"/>
</dbReference>
<dbReference type="PANTHER" id="PTHR24376:SF235">
    <property type="entry name" value="C2H2-TYPE DOMAIN-CONTAINING PROTEIN"/>
    <property type="match status" value="1"/>
</dbReference>
<evidence type="ECO:0000256" key="3">
    <source>
        <dbReference type="ARBA" id="ARBA00022737"/>
    </source>
</evidence>
<dbReference type="Pfam" id="PF12874">
    <property type="entry name" value="zf-met"/>
    <property type="match status" value="1"/>
</dbReference>
<evidence type="ECO:0000256" key="6">
    <source>
        <dbReference type="ARBA" id="ARBA00023242"/>
    </source>
</evidence>
<evidence type="ECO:0000313" key="10">
    <source>
        <dbReference type="Proteomes" id="UP001390339"/>
    </source>
</evidence>
<evidence type="ECO:0000256" key="5">
    <source>
        <dbReference type="ARBA" id="ARBA00022833"/>
    </source>
</evidence>
<dbReference type="PROSITE" id="PS50157">
    <property type="entry name" value="ZINC_FINGER_C2H2_2"/>
    <property type="match status" value="2"/>
</dbReference>
<keyword evidence="5" id="KW-0862">Zinc</keyword>
<comment type="subcellular location">
    <subcellularLocation>
        <location evidence="1">Nucleus</location>
    </subcellularLocation>
</comment>
<proteinExistence type="predicted"/>
<dbReference type="InterPro" id="IPR036236">
    <property type="entry name" value="Znf_C2H2_sf"/>
</dbReference>
<keyword evidence="4 7" id="KW-0863">Zinc-finger</keyword>
<dbReference type="SMART" id="SM00355">
    <property type="entry name" value="ZnF_C2H2"/>
    <property type="match status" value="6"/>
</dbReference>
<evidence type="ECO:0000256" key="2">
    <source>
        <dbReference type="ARBA" id="ARBA00022723"/>
    </source>
</evidence>
<dbReference type="PANTHER" id="PTHR24376">
    <property type="entry name" value="ZINC FINGER PROTEIN"/>
    <property type="match status" value="1"/>
</dbReference>
<keyword evidence="2" id="KW-0479">Metal-binding</keyword>
<keyword evidence="3" id="KW-0677">Repeat</keyword>
<accession>A0ABR2HYY0</accession>
<feature type="domain" description="C2H2-type" evidence="8">
    <location>
        <begin position="87"/>
        <end position="116"/>
    </location>
</feature>